<dbReference type="EMBL" id="CP001047">
    <property type="protein sequence ID" value="ACF07124.1"/>
    <property type="molecule type" value="Genomic_DNA"/>
</dbReference>
<dbReference type="NCBIfam" id="NF045844">
    <property type="entry name" value="BC85_0335_fam"/>
    <property type="match status" value="1"/>
</dbReference>
<reference evidence="2 3" key="1">
    <citation type="journal article" date="2008" name="Infect. Immun.">
        <title>Genome of Mycoplasma arthritidis.</title>
        <authorList>
            <person name="Dybvig K."/>
            <person name="Zuhua C."/>
            <person name="Lao P."/>
            <person name="Jordan D.S."/>
            <person name="French C.T."/>
            <person name="Tu A.H."/>
            <person name="Loraine A.E."/>
        </authorList>
    </citation>
    <scope>NUCLEOTIDE SEQUENCE [LARGE SCALE GENOMIC DNA]</scope>
    <source>
        <strain evidence="2 3">158L3-1</strain>
    </source>
</reference>
<organism evidence="2 3">
    <name type="scientific">Metamycoplasma arthritidis (strain 158L3-1)</name>
    <name type="common">Mycoplasma arthritidis</name>
    <dbReference type="NCBI Taxonomy" id="243272"/>
    <lineage>
        <taxon>Bacteria</taxon>
        <taxon>Bacillati</taxon>
        <taxon>Mycoplasmatota</taxon>
        <taxon>Mycoplasmoidales</taxon>
        <taxon>Metamycoplasmataceae</taxon>
        <taxon>Metamycoplasma</taxon>
    </lineage>
</organism>
<dbReference type="KEGG" id="mat:MARTH_orf205"/>
<keyword evidence="1" id="KW-0472">Membrane</keyword>
<gene>
    <name evidence="2" type="ordered locus">MARTH_orf205</name>
</gene>
<dbReference type="HOGENOM" id="CLU_1128089_0_0_14"/>
<dbReference type="AlphaFoldDB" id="B3PM72"/>
<sequence length="231" mass="26378">MTNSSILSPQTKLILAITGLISLVIAIGGLVFTLIYKKKVLAKYRNYDEEVELEKLKIKNPNYGVILNDLKVQYRYPVPDFLVAFLTNTIYLNNYETVFVEDNADYLATSLALMASQINLALKELENFESKRACLQDQTKDLAITTTNAPLNKYDFIISFKQDQSLESLIEFYLPHLALQGMLILFFNKIKEIKALNSYLKKVSLRYETINFGQKNAILLAKDLKTEIAKN</sequence>
<dbReference type="STRING" id="243272.MARTH_orf205"/>
<dbReference type="eggNOG" id="ENOG5030MMK">
    <property type="taxonomic scope" value="Bacteria"/>
</dbReference>
<name>B3PM72_META1</name>
<evidence type="ECO:0000313" key="2">
    <source>
        <dbReference type="EMBL" id="ACF07124.1"/>
    </source>
</evidence>
<proteinExistence type="predicted"/>
<accession>B3PM72</accession>
<keyword evidence="1" id="KW-1133">Transmembrane helix</keyword>
<feature type="transmembrane region" description="Helical" evidence="1">
    <location>
        <begin position="13"/>
        <end position="36"/>
    </location>
</feature>
<dbReference type="RefSeq" id="WP_012498081.1">
    <property type="nucleotide sequence ID" value="NC_011025.1"/>
</dbReference>
<keyword evidence="1" id="KW-0812">Transmembrane</keyword>
<evidence type="ECO:0000313" key="3">
    <source>
        <dbReference type="Proteomes" id="UP000008812"/>
    </source>
</evidence>
<dbReference type="Proteomes" id="UP000008812">
    <property type="component" value="Chromosome"/>
</dbReference>
<keyword evidence="3" id="KW-1185">Reference proteome</keyword>
<protein>
    <recommendedName>
        <fullName evidence="4">Transmembrane protein</fullName>
    </recommendedName>
</protein>
<evidence type="ECO:0008006" key="4">
    <source>
        <dbReference type="Google" id="ProtNLM"/>
    </source>
</evidence>
<evidence type="ECO:0000256" key="1">
    <source>
        <dbReference type="SAM" id="Phobius"/>
    </source>
</evidence>